<evidence type="ECO:0000256" key="9">
    <source>
        <dbReference type="ARBA" id="ARBA00023136"/>
    </source>
</evidence>
<evidence type="ECO:0000256" key="2">
    <source>
        <dbReference type="ARBA" id="ARBA00022448"/>
    </source>
</evidence>
<organism evidence="16 17">
    <name type="scientific">Sphingomonas canadensis</name>
    <dbReference type="NCBI Taxonomy" id="1219257"/>
    <lineage>
        <taxon>Bacteria</taxon>
        <taxon>Pseudomonadati</taxon>
        <taxon>Pseudomonadota</taxon>
        <taxon>Alphaproteobacteria</taxon>
        <taxon>Sphingomonadales</taxon>
        <taxon>Sphingomonadaceae</taxon>
        <taxon>Sphingomonas</taxon>
    </lineage>
</organism>
<dbReference type="InterPro" id="IPR039426">
    <property type="entry name" value="TonB-dep_rcpt-like"/>
</dbReference>
<dbReference type="Gene3D" id="2.40.170.20">
    <property type="entry name" value="TonB-dependent receptor, beta-barrel domain"/>
    <property type="match status" value="1"/>
</dbReference>
<evidence type="ECO:0000256" key="6">
    <source>
        <dbReference type="ARBA" id="ARBA00023004"/>
    </source>
</evidence>
<dbReference type="Proteomes" id="UP001596977">
    <property type="component" value="Unassembled WGS sequence"/>
</dbReference>
<feature type="signal peptide" evidence="13">
    <location>
        <begin position="1"/>
        <end position="32"/>
    </location>
</feature>
<evidence type="ECO:0000256" key="10">
    <source>
        <dbReference type="ARBA" id="ARBA00023237"/>
    </source>
</evidence>
<keyword evidence="4" id="KW-0410">Iron transport</keyword>
<dbReference type="Pfam" id="PF07715">
    <property type="entry name" value="Plug"/>
    <property type="match status" value="1"/>
</dbReference>
<evidence type="ECO:0000259" key="15">
    <source>
        <dbReference type="Pfam" id="PF07715"/>
    </source>
</evidence>
<keyword evidence="10 11" id="KW-0998">Cell outer membrane</keyword>
<evidence type="ECO:0000256" key="11">
    <source>
        <dbReference type="PROSITE-ProRule" id="PRU01360"/>
    </source>
</evidence>
<dbReference type="InterPro" id="IPR012910">
    <property type="entry name" value="Plug_dom"/>
</dbReference>
<evidence type="ECO:0000256" key="8">
    <source>
        <dbReference type="ARBA" id="ARBA00023077"/>
    </source>
</evidence>
<keyword evidence="8 12" id="KW-0798">TonB box</keyword>
<dbReference type="SUPFAM" id="SSF56935">
    <property type="entry name" value="Porins"/>
    <property type="match status" value="1"/>
</dbReference>
<keyword evidence="9 11" id="KW-0472">Membrane</keyword>
<dbReference type="InterPro" id="IPR036942">
    <property type="entry name" value="Beta-barrel_TonB_sf"/>
</dbReference>
<dbReference type="PANTHER" id="PTHR32552">
    <property type="entry name" value="FERRICHROME IRON RECEPTOR-RELATED"/>
    <property type="match status" value="1"/>
</dbReference>
<evidence type="ECO:0000313" key="16">
    <source>
        <dbReference type="EMBL" id="MFD0948372.1"/>
    </source>
</evidence>
<gene>
    <name evidence="16" type="ORF">ACFQ1E_18690</name>
</gene>
<evidence type="ECO:0000256" key="1">
    <source>
        <dbReference type="ARBA" id="ARBA00004571"/>
    </source>
</evidence>
<comment type="similarity">
    <text evidence="11 12">Belongs to the TonB-dependent receptor family.</text>
</comment>
<evidence type="ECO:0000313" key="17">
    <source>
        <dbReference type="Proteomes" id="UP001596977"/>
    </source>
</evidence>
<evidence type="ECO:0000256" key="3">
    <source>
        <dbReference type="ARBA" id="ARBA00022452"/>
    </source>
</evidence>
<dbReference type="InterPro" id="IPR000531">
    <property type="entry name" value="Beta-barrel_TonB"/>
</dbReference>
<keyword evidence="7" id="KW-0406">Ion transport</keyword>
<proteinExistence type="inferred from homology"/>
<keyword evidence="13" id="KW-0732">Signal</keyword>
<keyword evidence="3 11" id="KW-1134">Transmembrane beta strand</keyword>
<evidence type="ECO:0000256" key="12">
    <source>
        <dbReference type="RuleBase" id="RU003357"/>
    </source>
</evidence>
<keyword evidence="17" id="KW-1185">Reference proteome</keyword>
<evidence type="ECO:0000256" key="7">
    <source>
        <dbReference type="ARBA" id="ARBA00023065"/>
    </source>
</evidence>
<name>A0ABW3HB23_9SPHN</name>
<dbReference type="Pfam" id="PF00593">
    <property type="entry name" value="TonB_dep_Rec_b-barrel"/>
    <property type="match status" value="1"/>
</dbReference>
<keyword evidence="16" id="KW-0675">Receptor</keyword>
<reference evidence="17" key="1">
    <citation type="journal article" date="2019" name="Int. J. Syst. Evol. Microbiol.">
        <title>The Global Catalogue of Microorganisms (GCM) 10K type strain sequencing project: providing services to taxonomists for standard genome sequencing and annotation.</title>
        <authorList>
            <consortium name="The Broad Institute Genomics Platform"/>
            <consortium name="The Broad Institute Genome Sequencing Center for Infectious Disease"/>
            <person name="Wu L."/>
            <person name="Ma J."/>
        </authorList>
    </citation>
    <scope>NUCLEOTIDE SEQUENCE [LARGE SCALE GENOMIC DNA]</scope>
    <source>
        <strain evidence="17">CCUG 62982</strain>
    </source>
</reference>
<evidence type="ECO:0000259" key="14">
    <source>
        <dbReference type="Pfam" id="PF00593"/>
    </source>
</evidence>
<evidence type="ECO:0000256" key="4">
    <source>
        <dbReference type="ARBA" id="ARBA00022496"/>
    </source>
</evidence>
<comment type="caution">
    <text evidence="16">The sequence shown here is derived from an EMBL/GenBank/DDBJ whole genome shotgun (WGS) entry which is preliminary data.</text>
</comment>
<feature type="domain" description="TonB-dependent receptor-like beta-barrel" evidence="14">
    <location>
        <begin position="289"/>
        <end position="742"/>
    </location>
</feature>
<accession>A0ABW3HB23</accession>
<feature type="chain" id="PRO_5045811313" evidence="13">
    <location>
        <begin position="33"/>
        <end position="780"/>
    </location>
</feature>
<comment type="subcellular location">
    <subcellularLocation>
        <location evidence="1 11">Cell outer membrane</location>
        <topology evidence="1 11">Multi-pass membrane protein</topology>
    </subcellularLocation>
</comment>
<sequence>MRKRYHAAARRQAMLKGATALWLISAAAPALAQSAPESDSQDDSEIVVTAQKREERLQDVPISISALSEKELESSGTRNLQDISRTVPGLVLLPSSRGVNGAPVIRGIAGTAGAPTVGIYVDDVPITARASNFAGNVDPRLFDVQRVEVLRGPQGTLYGASSMGGTIRYLTTAPSFTDYSGRVRTELSSTAGGGTNYELAGAAGGPIVTDTLAVRVSGLVRRDAGFVERIDRTSGALVASNVDNSETVTLRGAVVWRPAAGLEIEPAVLYQKVKRDDLPVYVAALPGTSQNNTSPQPGVSRTVIPSLTLRYDFGWATFTSVTSTLRKREWQDLDYSTLQSNIFSGMDFFPGFEDYRSTSHSQVTQEDFAQEIRFASSGDGPFTWLIGGFYRKTEDSFSQFVADFGAEPLLTTLTGGLTFEQAVGLPLLPGSGVYQGQTDGTEKELAGFGEVTYMLLPGLRASAGVRVSRVELDFERLTQGPLNGGVQHVAGSRSDSPVTPKFGLSYEASQDLMVYAIAQRGFRAGGVNPPVPLGPCAADLAASGGTPASGYGPDSLWSYEAGIKFQAFGRKLSANAAVYQIDWTDIQQPVNLPGCGFGYTDNLGKARSRGFELETTVRPVTGLSLSGRVGHTDAILTEDLLAPPNPTTGVRNVISRNGDRVVGVPKWTVSLTGEYRAQVAEGAEIFLRGDYQWIDGVTRTQPPGRIGYNAITYQGDSYDRASARLGLELDGGWEIAGFVENLFNDRPVISASTALSPAQRTLRVTTLQPRTFGIALSRDF</sequence>
<evidence type="ECO:0000256" key="13">
    <source>
        <dbReference type="SAM" id="SignalP"/>
    </source>
</evidence>
<dbReference type="PANTHER" id="PTHR32552:SF81">
    <property type="entry name" value="TONB-DEPENDENT OUTER MEMBRANE RECEPTOR"/>
    <property type="match status" value="1"/>
</dbReference>
<evidence type="ECO:0000256" key="5">
    <source>
        <dbReference type="ARBA" id="ARBA00022692"/>
    </source>
</evidence>
<feature type="domain" description="TonB-dependent receptor plug" evidence="15">
    <location>
        <begin position="57"/>
        <end position="166"/>
    </location>
</feature>
<keyword evidence="6" id="KW-0408">Iron</keyword>
<dbReference type="PROSITE" id="PS52016">
    <property type="entry name" value="TONB_DEPENDENT_REC_3"/>
    <property type="match status" value="1"/>
</dbReference>
<keyword evidence="5 11" id="KW-0812">Transmembrane</keyword>
<dbReference type="EMBL" id="JBHTJG010000012">
    <property type="protein sequence ID" value="MFD0948372.1"/>
    <property type="molecule type" value="Genomic_DNA"/>
</dbReference>
<keyword evidence="2 11" id="KW-0813">Transport</keyword>
<protein>
    <submittedName>
        <fullName evidence="16">TonB-dependent receptor</fullName>
    </submittedName>
</protein>